<keyword evidence="7 13" id="KW-0819">tRNA processing</keyword>
<dbReference type="Pfam" id="PF14437">
    <property type="entry name" value="MafB19-deam"/>
    <property type="match status" value="1"/>
</dbReference>
<dbReference type="AlphaFoldDB" id="A0A0F3MZW6"/>
<evidence type="ECO:0000256" key="2">
    <source>
        <dbReference type="ARBA" id="ARBA00008114"/>
    </source>
</evidence>
<dbReference type="GO" id="GO:0005886">
    <property type="term" value="C:plasma membrane"/>
    <property type="evidence" value="ECO:0007669"/>
    <property type="project" value="UniProtKB-SubCell"/>
</dbReference>
<evidence type="ECO:0000256" key="10">
    <source>
        <dbReference type="ARBA" id="ARBA00022989"/>
    </source>
</evidence>
<evidence type="ECO:0000313" key="16">
    <source>
        <dbReference type="EMBL" id="KJV61236.1"/>
    </source>
</evidence>
<dbReference type="InterPro" id="IPR028883">
    <property type="entry name" value="tRNA_aden_deaminase"/>
</dbReference>
<evidence type="ECO:0000256" key="8">
    <source>
        <dbReference type="ARBA" id="ARBA00022723"/>
    </source>
</evidence>
<sequence>MDTNSRNRLIKSAAYLSVTTALIILSIKLYAWVVTDSQSILASLIDSMLDITSSFINLIALRFALQPPDHHHRFGHEKMQDLTIFSQSIFCFASAFFVGFSSVKSLFEKTKPENISDGTTVMYVCIFLTIILVLYQTYVIKKTGSEIVKADKLHYFTDLLTNVIVIISINLSDYFWFVDPLFGVVISLYIFHSSYSLFRKAFKNLVDHELPEQDRQKIISIVNNHLGAKGMHEMKTRYAGQKAFIQCHLEMDGDMSLYNAHKISDEIAFEILQEFPEAEIIIHQDPFGIEEHVNYREYIVDKEANFNNFFMEQALKQAKIAFDKNEVPVGAVIVDRLNQKIVASTHNNTEEKNNALYHAEIIAINEACNLISSKNLNDYDIYVTLEPCAMCAAAIAHSRLKRLFYGASDSKHGAVESNLRYFNSSACFHRPEIYSGILAEDSGLLMKEFFKRIRTVISSHSDNLDDVVPAKAGIHTKFLKTKS</sequence>
<keyword evidence="8 13" id="KW-0479">Metal-binding</keyword>
<dbReference type="GO" id="GO:0015086">
    <property type="term" value="F:cadmium ion transmembrane transporter activity"/>
    <property type="evidence" value="ECO:0007669"/>
    <property type="project" value="TreeGrafter"/>
</dbReference>
<dbReference type="Pfam" id="PF16916">
    <property type="entry name" value="ZT_dimer"/>
    <property type="match status" value="1"/>
</dbReference>
<dbReference type="FunFam" id="3.30.70.1350:FF:000002">
    <property type="entry name" value="Ferrous-iron efflux pump FieF"/>
    <property type="match status" value="1"/>
</dbReference>
<feature type="binding site" evidence="13">
    <location>
        <position position="388"/>
    </location>
    <ligand>
        <name>Zn(2+)</name>
        <dbReference type="ChEBI" id="CHEBI:29105"/>
        <note>catalytic</note>
    </ligand>
</feature>
<evidence type="ECO:0000256" key="14">
    <source>
        <dbReference type="SAM" id="Phobius"/>
    </source>
</evidence>
<evidence type="ECO:0000256" key="12">
    <source>
        <dbReference type="ARBA" id="ARBA00048045"/>
    </source>
</evidence>
<reference evidence="16 17" key="1">
    <citation type="submission" date="2015-01" db="EMBL/GenBank/DDBJ databases">
        <title>Genome Sequencing of Rickettsiales.</title>
        <authorList>
            <person name="Daugherty S.C."/>
            <person name="Su Q."/>
            <person name="Abolude K."/>
            <person name="Beier-Sexton M."/>
            <person name="Carlyon J.A."/>
            <person name="Carter R."/>
            <person name="Day N.P."/>
            <person name="Dumler S.J."/>
            <person name="Dyachenko V."/>
            <person name="Godinez A."/>
            <person name="Kurtti T.J."/>
            <person name="Lichay M."/>
            <person name="Mullins K.E."/>
            <person name="Ott S."/>
            <person name="Pappas-Brown V."/>
            <person name="Paris D.H."/>
            <person name="Patel P."/>
            <person name="Richards A.L."/>
            <person name="Sadzewicz L."/>
            <person name="Sears K."/>
            <person name="Seidman D."/>
            <person name="Sengamalay N."/>
            <person name="Stenos J."/>
            <person name="Tallon L.J."/>
            <person name="Vincent G."/>
            <person name="Fraser C.M."/>
            <person name="Munderloh U."/>
            <person name="Dunning-Hotopp J.C."/>
        </authorList>
    </citation>
    <scope>NUCLEOTIDE SEQUENCE [LARGE SCALE GENOMIC DNA]</scope>
    <source>
        <strain evidence="16 17">Ac/Pa</strain>
    </source>
</reference>
<keyword evidence="17" id="KW-1185">Reference proteome</keyword>
<dbReference type="GO" id="GO:0008270">
    <property type="term" value="F:zinc ion binding"/>
    <property type="evidence" value="ECO:0007669"/>
    <property type="project" value="UniProtKB-UniRule"/>
</dbReference>
<evidence type="ECO:0000256" key="9">
    <source>
        <dbReference type="ARBA" id="ARBA00022833"/>
    </source>
</evidence>
<keyword evidence="6 14" id="KW-0812">Transmembrane</keyword>
<evidence type="ECO:0000259" key="15">
    <source>
        <dbReference type="PROSITE" id="PS51747"/>
    </source>
</evidence>
<feature type="domain" description="CMP/dCMP-type deaminase" evidence="15">
    <location>
        <begin position="305"/>
        <end position="426"/>
    </location>
</feature>
<evidence type="ECO:0000256" key="4">
    <source>
        <dbReference type="ARBA" id="ARBA00022448"/>
    </source>
</evidence>
<dbReference type="PROSITE" id="PS51747">
    <property type="entry name" value="CYT_DCMP_DEAMINASES_2"/>
    <property type="match status" value="1"/>
</dbReference>
<dbReference type="GO" id="GO:0052717">
    <property type="term" value="F:tRNA-specific adenosine-34 deaminase activity"/>
    <property type="evidence" value="ECO:0007669"/>
    <property type="project" value="UniProtKB-UniRule"/>
</dbReference>
<feature type="transmembrane region" description="Helical" evidence="14">
    <location>
        <begin position="39"/>
        <end position="61"/>
    </location>
</feature>
<keyword evidence="13" id="KW-0378">Hydrolase</keyword>
<keyword evidence="5" id="KW-1003">Cell membrane</keyword>
<dbReference type="SUPFAM" id="SSF53927">
    <property type="entry name" value="Cytidine deaminase-like"/>
    <property type="match status" value="1"/>
</dbReference>
<dbReference type="InterPro" id="IPR027469">
    <property type="entry name" value="Cation_efflux_TMD_sf"/>
</dbReference>
<name>A0A0F3MZW6_RICAM</name>
<feature type="transmembrane region" description="Helical" evidence="14">
    <location>
        <begin position="12"/>
        <end position="33"/>
    </location>
</feature>
<dbReference type="PANTHER" id="PTHR43840">
    <property type="entry name" value="MITOCHONDRIAL METAL TRANSPORTER 1-RELATED"/>
    <property type="match status" value="1"/>
</dbReference>
<dbReference type="InterPro" id="IPR058535">
    <property type="entry name" value="MafB19-deam"/>
</dbReference>
<comment type="catalytic activity">
    <reaction evidence="12 13">
        <text>adenosine(34) in tRNA + H2O + H(+) = inosine(34) in tRNA + NH4(+)</text>
        <dbReference type="Rhea" id="RHEA:43168"/>
        <dbReference type="Rhea" id="RHEA-COMP:10373"/>
        <dbReference type="Rhea" id="RHEA-COMP:10374"/>
        <dbReference type="ChEBI" id="CHEBI:15377"/>
        <dbReference type="ChEBI" id="CHEBI:15378"/>
        <dbReference type="ChEBI" id="CHEBI:28938"/>
        <dbReference type="ChEBI" id="CHEBI:74411"/>
        <dbReference type="ChEBI" id="CHEBI:82852"/>
        <dbReference type="EC" id="3.5.4.33"/>
    </reaction>
</comment>
<dbReference type="GO" id="GO:0006882">
    <property type="term" value="P:intracellular zinc ion homeostasis"/>
    <property type="evidence" value="ECO:0007669"/>
    <property type="project" value="TreeGrafter"/>
</dbReference>
<keyword evidence="4" id="KW-0813">Transport</keyword>
<dbReference type="InterPro" id="IPR036837">
    <property type="entry name" value="Cation_efflux_CTD_sf"/>
</dbReference>
<evidence type="ECO:0000256" key="6">
    <source>
        <dbReference type="ARBA" id="ARBA00022692"/>
    </source>
</evidence>
<dbReference type="InterPro" id="IPR016193">
    <property type="entry name" value="Cytidine_deaminase-like"/>
</dbReference>
<dbReference type="InterPro" id="IPR002524">
    <property type="entry name" value="Cation_efflux"/>
</dbReference>
<dbReference type="SUPFAM" id="SSF161111">
    <property type="entry name" value="Cation efflux protein transmembrane domain-like"/>
    <property type="match status" value="1"/>
</dbReference>
<dbReference type="PANTHER" id="PTHR43840:SF41">
    <property type="entry name" value="CATION-EFFLUX PUMP FIEF"/>
    <property type="match status" value="1"/>
</dbReference>
<dbReference type="Gene3D" id="1.20.1510.10">
    <property type="entry name" value="Cation efflux protein transmembrane domain"/>
    <property type="match status" value="1"/>
</dbReference>
<dbReference type="HAMAP" id="MF_00972">
    <property type="entry name" value="tRNA_aden_deaminase"/>
    <property type="match status" value="1"/>
</dbReference>
<evidence type="ECO:0000256" key="5">
    <source>
        <dbReference type="ARBA" id="ARBA00022475"/>
    </source>
</evidence>
<evidence type="ECO:0000256" key="3">
    <source>
        <dbReference type="ARBA" id="ARBA00010669"/>
    </source>
</evidence>
<keyword evidence="10 14" id="KW-1133">Transmembrane helix</keyword>
<keyword evidence="11 14" id="KW-0472">Membrane</keyword>
<dbReference type="Proteomes" id="UP000033556">
    <property type="component" value="Unassembled WGS sequence"/>
</dbReference>
<evidence type="ECO:0000256" key="11">
    <source>
        <dbReference type="ARBA" id="ARBA00023136"/>
    </source>
</evidence>
<comment type="similarity">
    <text evidence="2">Belongs to the cation diffusion facilitator (CDF) transporter (TC 2.A.4) family.</text>
</comment>
<dbReference type="Pfam" id="PF01545">
    <property type="entry name" value="Cation_efflux"/>
    <property type="match status" value="1"/>
</dbReference>
<proteinExistence type="inferred from homology"/>
<dbReference type="NCBIfam" id="TIGR01297">
    <property type="entry name" value="CDF"/>
    <property type="match status" value="1"/>
</dbReference>
<feature type="transmembrane region" description="Helical" evidence="14">
    <location>
        <begin position="82"/>
        <end position="100"/>
    </location>
</feature>
<feature type="active site" description="Proton donor" evidence="13">
    <location>
        <position position="360"/>
    </location>
</feature>
<protein>
    <recommendedName>
        <fullName evidence="13">tRNA-specific adenosine deaminase</fullName>
        <ecNumber evidence="13">3.5.4.33</ecNumber>
    </recommendedName>
</protein>
<accession>A0A0F3MZW6</accession>
<dbReference type="EC" id="3.5.4.33" evidence="13"/>
<dbReference type="InterPro" id="IPR016192">
    <property type="entry name" value="APOBEC/CMP_deaminase_Zn-bd"/>
</dbReference>
<dbReference type="GO" id="GO:0015341">
    <property type="term" value="F:zinc efflux antiporter activity"/>
    <property type="evidence" value="ECO:0007669"/>
    <property type="project" value="TreeGrafter"/>
</dbReference>
<dbReference type="InterPro" id="IPR058533">
    <property type="entry name" value="Cation_efflux_TM"/>
</dbReference>
<dbReference type="GO" id="GO:0015093">
    <property type="term" value="F:ferrous iron transmembrane transporter activity"/>
    <property type="evidence" value="ECO:0007669"/>
    <property type="project" value="TreeGrafter"/>
</dbReference>
<comment type="caution">
    <text evidence="16">The sequence shown here is derived from an EMBL/GenBank/DDBJ whole genome shotgun (WGS) entry which is preliminary data.</text>
</comment>
<evidence type="ECO:0000313" key="17">
    <source>
        <dbReference type="Proteomes" id="UP000033556"/>
    </source>
</evidence>
<feature type="transmembrane region" description="Helical" evidence="14">
    <location>
        <begin position="177"/>
        <end position="198"/>
    </location>
</feature>
<dbReference type="InterPro" id="IPR050291">
    <property type="entry name" value="CDF_Transporter"/>
</dbReference>
<feature type="transmembrane region" description="Helical" evidence="14">
    <location>
        <begin position="153"/>
        <end position="171"/>
    </location>
</feature>
<comment type="subcellular location">
    <subcellularLocation>
        <location evidence="1">Cell membrane</location>
        <topology evidence="1">Multi-pass membrane protein</topology>
    </subcellularLocation>
</comment>
<keyword evidence="9 13" id="KW-0862">Zinc</keyword>
<dbReference type="Gene3D" id="3.40.140.10">
    <property type="entry name" value="Cytidine Deaminase, domain 2"/>
    <property type="match status" value="1"/>
</dbReference>
<dbReference type="InterPro" id="IPR002125">
    <property type="entry name" value="CMP_dCMP_dom"/>
</dbReference>
<comment type="cofactor">
    <cofactor evidence="13">
        <name>Zn(2+)</name>
        <dbReference type="ChEBI" id="CHEBI:29105"/>
    </cofactor>
    <text evidence="13">Binds 1 zinc ion per subunit.</text>
</comment>
<feature type="binding site" evidence="13">
    <location>
        <position position="391"/>
    </location>
    <ligand>
        <name>Zn(2+)</name>
        <dbReference type="ChEBI" id="CHEBI:29105"/>
        <note>catalytic</note>
    </ligand>
</feature>
<evidence type="ECO:0000256" key="13">
    <source>
        <dbReference type="HAMAP-Rule" id="MF_00972"/>
    </source>
</evidence>
<organism evidence="16 17">
    <name type="scientific">Rickettsia amblyommatis str. Ac/Pa</name>
    <dbReference type="NCBI Taxonomy" id="1359164"/>
    <lineage>
        <taxon>Bacteria</taxon>
        <taxon>Pseudomonadati</taxon>
        <taxon>Pseudomonadota</taxon>
        <taxon>Alphaproteobacteria</taxon>
        <taxon>Rickettsiales</taxon>
        <taxon>Rickettsiaceae</taxon>
        <taxon>Rickettsieae</taxon>
        <taxon>Rickettsia</taxon>
        <taxon>spotted fever group</taxon>
    </lineage>
</organism>
<dbReference type="GO" id="GO:0002100">
    <property type="term" value="P:tRNA wobble adenosine to inosine editing"/>
    <property type="evidence" value="ECO:0007669"/>
    <property type="project" value="UniProtKB-UniRule"/>
</dbReference>
<dbReference type="EMBL" id="LANR01000001">
    <property type="protein sequence ID" value="KJV61236.1"/>
    <property type="molecule type" value="Genomic_DNA"/>
</dbReference>
<feature type="transmembrane region" description="Helical" evidence="14">
    <location>
        <begin position="120"/>
        <end position="141"/>
    </location>
</feature>
<dbReference type="PATRIC" id="fig|1359164.3.peg.238"/>
<dbReference type="Gene3D" id="3.30.70.1350">
    <property type="entry name" value="Cation efflux protein, cytoplasmic domain"/>
    <property type="match status" value="1"/>
</dbReference>
<comment type="function">
    <text evidence="13">Catalyzes the deamination of adenosine to inosine at the wobble position 34 of tRNA(Arg2).</text>
</comment>
<dbReference type="CDD" id="cd01285">
    <property type="entry name" value="nucleoside_deaminase"/>
    <property type="match status" value="1"/>
</dbReference>
<evidence type="ECO:0000256" key="7">
    <source>
        <dbReference type="ARBA" id="ARBA00022694"/>
    </source>
</evidence>
<comment type="subunit">
    <text evidence="13">Homodimer.</text>
</comment>
<dbReference type="PROSITE" id="PS00903">
    <property type="entry name" value="CYT_DCMP_DEAMINASES_1"/>
    <property type="match status" value="1"/>
</dbReference>
<evidence type="ECO:0000256" key="1">
    <source>
        <dbReference type="ARBA" id="ARBA00004651"/>
    </source>
</evidence>
<comment type="similarity">
    <text evidence="3">Belongs to the cytidine and deoxycytidylate deaminase family. ADAT2 subfamily.</text>
</comment>
<gene>
    <name evidence="13" type="primary">tadA</name>
    <name evidence="16" type="ORF">APHACPA_0238</name>
</gene>
<feature type="binding site" evidence="13">
    <location>
        <position position="358"/>
    </location>
    <ligand>
        <name>Zn(2+)</name>
        <dbReference type="ChEBI" id="CHEBI:29105"/>
        <note>catalytic</note>
    </ligand>
</feature>
<dbReference type="InterPro" id="IPR027470">
    <property type="entry name" value="Cation_efflux_CTD"/>
</dbReference>
<dbReference type="SUPFAM" id="SSF160240">
    <property type="entry name" value="Cation efflux protein cytoplasmic domain-like"/>
    <property type="match status" value="1"/>
</dbReference>